<evidence type="ECO:0000313" key="2">
    <source>
        <dbReference type="EMBL" id="AKE63610.1"/>
    </source>
</evidence>
<dbReference type="Proteomes" id="UP000034103">
    <property type="component" value="Chromosome"/>
</dbReference>
<dbReference type="RefSeq" id="WP_046661419.1">
    <property type="nucleotide sequence ID" value="NZ_CP011304.1"/>
</dbReference>
<gene>
    <name evidence="2" type="ORF">MYAER_1252</name>
</gene>
<evidence type="ECO:0000256" key="1">
    <source>
        <dbReference type="SAM" id="MobiDB-lite"/>
    </source>
</evidence>
<feature type="compositionally biased region" description="Basic and acidic residues" evidence="1">
    <location>
        <begin position="18"/>
        <end position="42"/>
    </location>
</feature>
<dbReference type="AlphaFoldDB" id="A0A0F6RK81"/>
<sequence length="82" mass="9371">MRESVIYQDILEEGREEGEEKGRQEGRQEGLQEGRQEGKEEKARQIALKMLSAGFSIPEIARFTDLSPATIEELQRQNAHDV</sequence>
<reference evidence="2 3" key="1">
    <citation type="journal article" date="2015" name="Genome Announc.">
        <title>Complete Genome Sequence of Microcystis aeruginosa NIES-2549, a Bloom-Forming Cyanobacterium from Lake Kasumigaura, Japan.</title>
        <authorList>
            <person name="Yamaguchi H."/>
            <person name="Suzuki S."/>
            <person name="Tanabe Y."/>
            <person name="Osana Y."/>
            <person name="Shimura Y."/>
            <person name="Ishida K."/>
            <person name="Kawachi M."/>
        </authorList>
    </citation>
    <scope>NUCLEOTIDE SEQUENCE [LARGE SCALE GENOMIC DNA]</scope>
    <source>
        <strain evidence="2 3">NIES-2549</strain>
    </source>
</reference>
<dbReference type="HOGENOM" id="CLU_069065_8_1_3"/>
<name>A0A0F6RK81_MICAE</name>
<dbReference type="EMBL" id="CP011304">
    <property type="protein sequence ID" value="AKE63610.1"/>
    <property type="molecule type" value="Genomic_DNA"/>
</dbReference>
<proteinExistence type="predicted"/>
<feature type="region of interest" description="Disordered" evidence="1">
    <location>
        <begin position="1"/>
        <end position="42"/>
    </location>
</feature>
<evidence type="ECO:0000313" key="3">
    <source>
        <dbReference type="Proteomes" id="UP000034103"/>
    </source>
</evidence>
<dbReference type="PATRIC" id="fig|1641812.3.peg.1294"/>
<protein>
    <submittedName>
        <fullName evidence="2">Mobile element protein</fullName>
    </submittedName>
</protein>
<organism evidence="2 3">
    <name type="scientific">Microcystis aeruginosa NIES-2549</name>
    <dbReference type="NCBI Taxonomy" id="1641812"/>
    <lineage>
        <taxon>Bacteria</taxon>
        <taxon>Bacillati</taxon>
        <taxon>Cyanobacteriota</taxon>
        <taxon>Cyanophyceae</taxon>
        <taxon>Oscillatoriophycideae</taxon>
        <taxon>Chroococcales</taxon>
        <taxon>Microcystaceae</taxon>
        <taxon>Microcystis</taxon>
    </lineage>
</organism>
<accession>A0A0F6RK81</accession>